<dbReference type="GO" id="GO:0022857">
    <property type="term" value="F:transmembrane transporter activity"/>
    <property type="evidence" value="ECO:0007669"/>
    <property type="project" value="InterPro"/>
</dbReference>
<dbReference type="InterPro" id="IPR011701">
    <property type="entry name" value="MFS"/>
</dbReference>
<evidence type="ECO:0000256" key="1">
    <source>
        <dbReference type="ARBA" id="ARBA00004651"/>
    </source>
</evidence>
<evidence type="ECO:0000259" key="8">
    <source>
        <dbReference type="PROSITE" id="PS50850"/>
    </source>
</evidence>
<comment type="caution">
    <text evidence="9">The sequence shown here is derived from an EMBL/GenBank/DDBJ whole genome shotgun (WGS) entry which is preliminary data.</text>
</comment>
<organism evidence="9 10">
    <name type="scientific">Bifidobacterium platyrrhinorum</name>
    <dbReference type="NCBI Taxonomy" id="2661628"/>
    <lineage>
        <taxon>Bacteria</taxon>
        <taxon>Bacillati</taxon>
        <taxon>Actinomycetota</taxon>
        <taxon>Actinomycetes</taxon>
        <taxon>Bifidobacteriales</taxon>
        <taxon>Bifidobacteriaceae</taxon>
        <taxon>Bifidobacterium</taxon>
    </lineage>
</organism>
<dbReference type="InterPro" id="IPR050189">
    <property type="entry name" value="MFS_Efflux_Transporters"/>
</dbReference>
<feature type="transmembrane region" description="Helical" evidence="7">
    <location>
        <begin position="114"/>
        <end position="133"/>
    </location>
</feature>
<reference evidence="9 10" key="1">
    <citation type="submission" date="2019-10" db="EMBL/GenBank/DDBJ databases">
        <title>Bifidobacterium from non-human primates.</title>
        <authorList>
            <person name="Modesto M."/>
        </authorList>
    </citation>
    <scope>NUCLEOTIDE SEQUENCE [LARGE SCALE GENOMIC DNA]</scope>
    <source>
        <strain evidence="9 10">SMA15</strain>
    </source>
</reference>
<dbReference type="EMBL" id="WHZV01000001">
    <property type="protein sequence ID" value="NEG54533.1"/>
    <property type="molecule type" value="Genomic_DNA"/>
</dbReference>
<dbReference type="SUPFAM" id="SSF103473">
    <property type="entry name" value="MFS general substrate transporter"/>
    <property type="match status" value="1"/>
</dbReference>
<sequence length="463" mass="49284">MRFRARPRRYDAVSDGSGRTMPGGRRMATVRPVPWEHAYGFGRRSAMTKNTMTKGDADRRRRDAGRRRYLPVDAAPVKAAVLSVSMLLMSFASINGALPAMRDDLGVSTQYSELMSTVPSVVVVVFIFLAGGMSRRFGCKRVITAGMLILGAAGIVPVFAASFPLIFASRLLFGVGMGLFNGLVVDQIGILYHGDARASMLGLRASAEQVGQALFTLLAGVLLAWGWHISFAIYALAFPVAAVFWLIVPDDLSMRGGAGAAGGEAGEASSRVAGKARLDPIVYLFMLFSIATLVNYSSVGVRFPSIAVGLNGEGYNPSFLLSLMPVCGIAAGIAFGWLNRRLGKGVFLLGIVVWLVVDLLLTFGAASFPAVVVAMLLNSVPLPLCLPYLLNTLAETVDPRVGVLATSLMFASMNLGNFLGPVVMNLIASVSRSDSLTIPFPVYAVVFAAILVAIMVHDARVRP</sequence>
<keyword evidence="4 7" id="KW-1133">Transmembrane helix</keyword>
<dbReference type="GO" id="GO:0005886">
    <property type="term" value="C:plasma membrane"/>
    <property type="evidence" value="ECO:0007669"/>
    <property type="project" value="UniProtKB-SubCell"/>
</dbReference>
<evidence type="ECO:0000313" key="9">
    <source>
        <dbReference type="EMBL" id="NEG54533.1"/>
    </source>
</evidence>
<keyword evidence="2" id="KW-1003">Cell membrane</keyword>
<evidence type="ECO:0000256" key="3">
    <source>
        <dbReference type="ARBA" id="ARBA00022692"/>
    </source>
</evidence>
<keyword evidence="5 7" id="KW-0472">Membrane</keyword>
<evidence type="ECO:0000256" key="4">
    <source>
        <dbReference type="ARBA" id="ARBA00022989"/>
    </source>
</evidence>
<evidence type="ECO:0000313" key="10">
    <source>
        <dbReference type="Proteomes" id="UP000483293"/>
    </source>
</evidence>
<feature type="region of interest" description="Disordered" evidence="6">
    <location>
        <begin position="1"/>
        <end position="27"/>
    </location>
</feature>
<feature type="transmembrane region" description="Helical" evidence="7">
    <location>
        <begin position="319"/>
        <end position="338"/>
    </location>
</feature>
<comment type="subcellular location">
    <subcellularLocation>
        <location evidence="1">Cell membrane</location>
        <topology evidence="1">Multi-pass membrane protein</topology>
    </subcellularLocation>
</comment>
<accession>A0A6L9SRY3</accession>
<dbReference type="Pfam" id="PF07690">
    <property type="entry name" value="MFS_1"/>
    <property type="match status" value="1"/>
</dbReference>
<evidence type="ECO:0000256" key="2">
    <source>
        <dbReference type="ARBA" id="ARBA00022475"/>
    </source>
</evidence>
<feature type="transmembrane region" description="Helical" evidence="7">
    <location>
        <begin position="436"/>
        <end position="456"/>
    </location>
</feature>
<dbReference type="Proteomes" id="UP000483293">
    <property type="component" value="Unassembled WGS sequence"/>
</dbReference>
<keyword evidence="10" id="KW-1185">Reference proteome</keyword>
<feature type="transmembrane region" description="Helical" evidence="7">
    <location>
        <begin position="231"/>
        <end position="248"/>
    </location>
</feature>
<dbReference type="PANTHER" id="PTHR43124:SF3">
    <property type="entry name" value="CHLORAMPHENICOL EFFLUX PUMP RV0191"/>
    <property type="match status" value="1"/>
</dbReference>
<protein>
    <submittedName>
        <fullName evidence="9">MFS transporter</fullName>
    </submittedName>
</protein>
<evidence type="ECO:0000256" key="7">
    <source>
        <dbReference type="SAM" id="Phobius"/>
    </source>
</evidence>
<evidence type="ECO:0000256" key="6">
    <source>
        <dbReference type="SAM" id="MobiDB-lite"/>
    </source>
</evidence>
<evidence type="ECO:0000256" key="5">
    <source>
        <dbReference type="ARBA" id="ARBA00023136"/>
    </source>
</evidence>
<name>A0A6L9SRY3_9BIFI</name>
<feature type="transmembrane region" description="Helical" evidence="7">
    <location>
        <begin position="69"/>
        <end position="94"/>
    </location>
</feature>
<feature type="transmembrane region" description="Helical" evidence="7">
    <location>
        <begin position="345"/>
        <end position="364"/>
    </location>
</feature>
<gene>
    <name evidence="9" type="ORF">GFD21_01775</name>
</gene>
<dbReference type="Gene3D" id="1.20.1250.20">
    <property type="entry name" value="MFS general substrate transporter like domains"/>
    <property type="match status" value="2"/>
</dbReference>
<feature type="transmembrane region" description="Helical" evidence="7">
    <location>
        <begin position="281"/>
        <end position="299"/>
    </location>
</feature>
<feature type="transmembrane region" description="Helical" evidence="7">
    <location>
        <begin position="370"/>
        <end position="390"/>
    </location>
</feature>
<feature type="transmembrane region" description="Helical" evidence="7">
    <location>
        <begin position="402"/>
        <end position="424"/>
    </location>
</feature>
<dbReference type="AlphaFoldDB" id="A0A6L9SRY3"/>
<dbReference type="PANTHER" id="PTHR43124">
    <property type="entry name" value="PURINE EFFLUX PUMP PBUE"/>
    <property type="match status" value="1"/>
</dbReference>
<dbReference type="InterPro" id="IPR036259">
    <property type="entry name" value="MFS_trans_sf"/>
</dbReference>
<feature type="domain" description="Major facilitator superfamily (MFS) profile" evidence="8">
    <location>
        <begin position="76"/>
        <end position="462"/>
    </location>
</feature>
<keyword evidence="3 7" id="KW-0812">Transmembrane</keyword>
<feature type="transmembrane region" description="Helical" evidence="7">
    <location>
        <begin position="145"/>
        <end position="167"/>
    </location>
</feature>
<dbReference type="InterPro" id="IPR020846">
    <property type="entry name" value="MFS_dom"/>
</dbReference>
<dbReference type="PROSITE" id="PS50850">
    <property type="entry name" value="MFS"/>
    <property type="match status" value="1"/>
</dbReference>
<proteinExistence type="predicted"/>